<protein>
    <submittedName>
        <fullName evidence="2">Uncharacterized protein</fullName>
    </submittedName>
</protein>
<dbReference type="Proteomes" id="UP001372338">
    <property type="component" value="Unassembled WGS sequence"/>
</dbReference>
<feature type="compositionally biased region" description="Low complexity" evidence="1">
    <location>
        <begin position="25"/>
        <end position="40"/>
    </location>
</feature>
<keyword evidence="3" id="KW-1185">Reference proteome</keyword>
<accession>A0AAN9FM07</accession>
<comment type="caution">
    <text evidence="2">The sequence shown here is derived from an EMBL/GenBank/DDBJ whole genome shotgun (WGS) entry which is preliminary data.</text>
</comment>
<feature type="region of interest" description="Disordered" evidence="1">
    <location>
        <begin position="1"/>
        <end position="117"/>
    </location>
</feature>
<organism evidence="2 3">
    <name type="scientific">Crotalaria pallida</name>
    <name type="common">Smooth rattlebox</name>
    <name type="synonym">Crotalaria striata</name>
    <dbReference type="NCBI Taxonomy" id="3830"/>
    <lineage>
        <taxon>Eukaryota</taxon>
        <taxon>Viridiplantae</taxon>
        <taxon>Streptophyta</taxon>
        <taxon>Embryophyta</taxon>
        <taxon>Tracheophyta</taxon>
        <taxon>Spermatophyta</taxon>
        <taxon>Magnoliopsida</taxon>
        <taxon>eudicotyledons</taxon>
        <taxon>Gunneridae</taxon>
        <taxon>Pentapetalae</taxon>
        <taxon>rosids</taxon>
        <taxon>fabids</taxon>
        <taxon>Fabales</taxon>
        <taxon>Fabaceae</taxon>
        <taxon>Papilionoideae</taxon>
        <taxon>50 kb inversion clade</taxon>
        <taxon>genistoids sensu lato</taxon>
        <taxon>core genistoids</taxon>
        <taxon>Crotalarieae</taxon>
        <taxon>Crotalaria</taxon>
    </lineage>
</organism>
<feature type="compositionally biased region" description="Polar residues" evidence="1">
    <location>
        <begin position="41"/>
        <end position="101"/>
    </location>
</feature>
<gene>
    <name evidence="2" type="ORF">RIF29_18337</name>
</gene>
<evidence type="ECO:0000313" key="3">
    <source>
        <dbReference type="Proteomes" id="UP001372338"/>
    </source>
</evidence>
<feature type="compositionally biased region" description="Acidic residues" evidence="1">
    <location>
        <begin position="143"/>
        <end position="158"/>
    </location>
</feature>
<feature type="compositionally biased region" description="Basic and acidic residues" evidence="1">
    <location>
        <begin position="161"/>
        <end position="172"/>
    </location>
</feature>
<sequence length="172" mass="18314">MGKLTLTSMDSRGSGRTPSEDGSKPSLGSSQSLNPSSGPPTNNISGENIVANNESGPNVSPSYQENGTITNPSSARATQSSPQMDLSNRVEPNSVPTSSIRASGRSKPLCMQTARSSNKHLSQMHSLMVHLLARGGNEHVKEWDDDDDGGDDDDDESNNDNNDKEKDKNISN</sequence>
<reference evidence="2 3" key="1">
    <citation type="submission" date="2024-01" db="EMBL/GenBank/DDBJ databases">
        <title>The genomes of 5 underutilized Papilionoideae crops provide insights into root nodulation and disease resistanc.</title>
        <authorList>
            <person name="Yuan L."/>
        </authorList>
    </citation>
    <scope>NUCLEOTIDE SEQUENCE [LARGE SCALE GENOMIC DNA]</scope>
    <source>
        <strain evidence="2">ZHUSHIDOU_FW_LH</strain>
        <tissue evidence="2">Leaf</tissue>
    </source>
</reference>
<feature type="compositionally biased region" description="Polar residues" evidence="1">
    <location>
        <begin position="1"/>
        <end position="17"/>
    </location>
</feature>
<evidence type="ECO:0000256" key="1">
    <source>
        <dbReference type="SAM" id="MobiDB-lite"/>
    </source>
</evidence>
<proteinExistence type="predicted"/>
<dbReference type="AlphaFoldDB" id="A0AAN9FM07"/>
<feature type="region of interest" description="Disordered" evidence="1">
    <location>
        <begin position="139"/>
        <end position="172"/>
    </location>
</feature>
<dbReference type="EMBL" id="JAYWIO010000003">
    <property type="protein sequence ID" value="KAK7277186.1"/>
    <property type="molecule type" value="Genomic_DNA"/>
</dbReference>
<name>A0AAN9FM07_CROPI</name>
<evidence type="ECO:0000313" key="2">
    <source>
        <dbReference type="EMBL" id="KAK7277186.1"/>
    </source>
</evidence>